<dbReference type="EMBL" id="VTUW01000039">
    <property type="protein sequence ID" value="KAA1181335.1"/>
    <property type="molecule type" value="Genomic_DNA"/>
</dbReference>
<proteinExistence type="predicted"/>
<evidence type="ECO:0000313" key="2">
    <source>
        <dbReference type="Proteomes" id="UP000322184"/>
    </source>
</evidence>
<sequence>MTPENSTEKLLMDIANDNSRLKENKVDLINGTAYPDQDVNYAAGKPCAVCPPGREHTLTHLHPKNTLAR</sequence>
<protein>
    <submittedName>
        <fullName evidence="1">Uncharacterized protein</fullName>
    </submittedName>
</protein>
<name>A0A5B0W4M9_9GAMM</name>
<accession>A0A5B0W4M9</accession>
<dbReference type="Proteomes" id="UP000322184">
    <property type="component" value="Unassembled WGS sequence"/>
</dbReference>
<gene>
    <name evidence="1" type="ORF">F0L16_17125</name>
</gene>
<comment type="caution">
    <text evidence="1">The sequence shown here is derived from an EMBL/GenBank/DDBJ whole genome shotgun (WGS) entry which is preliminary data.</text>
</comment>
<reference evidence="1 2" key="1">
    <citation type="submission" date="2019-09" db="EMBL/GenBank/DDBJ databases">
        <title>Whole genome sequence of Photorhabdus heterorhabditis strain ETL (Enterobacteriales: Enterobacteriaceae) a bacterial symbiont of Heterorhabditis zealandica strain ETL (Rhabditida: Heterorhabditidae).</title>
        <authorList>
            <person name="Lulamba T.E."/>
            <person name="Serepa-Dlamini M.H."/>
        </authorList>
    </citation>
    <scope>NUCLEOTIDE SEQUENCE [LARGE SCALE GENOMIC DNA]</scope>
    <source>
        <strain evidence="1 2">ETL</strain>
    </source>
</reference>
<dbReference type="AlphaFoldDB" id="A0A5B0W4M9"/>
<organism evidence="1 2">
    <name type="scientific">Photorhabdus heterorhabditis</name>
    <dbReference type="NCBI Taxonomy" id="880156"/>
    <lineage>
        <taxon>Bacteria</taxon>
        <taxon>Pseudomonadati</taxon>
        <taxon>Pseudomonadota</taxon>
        <taxon>Gammaproteobacteria</taxon>
        <taxon>Enterobacterales</taxon>
        <taxon>Morganellaceae</taxon>
        <taxon>Photorhabdus</taxon>
    </lineage>
</organism>
<evidence type="ECO:0000313" key="1">
    <source>
        <dbReference type="EMBL" id="KAA1181335.1"/>
    </source>
</evidence>